<name>A0A5A7NRP1_9MICC</name>
<gene>
    <name evidence="2" type="ORF">NCCP1664_20690</name>
</gene>
<keyword evidence="1" id="KW-0732">Signal</keyword>
<accession>A0A5A7NRP1</accession>
<proteinExistence type="predicted"/>
<keyword evidence="3" id="KW-1185">Reference proteome</keyword>
<sequence length="160" mass="16230">MKTTALLTPLAVLAAAAGLVASSAPAHAAADEVQFINAQLLANGAAISAEVGFACQKGWQSTISIAVSQANGREAAIGRYYPGHLNECTGQPQTLEAVILPETLVFREGSAAIWVTLDLCPAAQPMGPVPAPEGTAPDGIAPPATCRSGDTLVLETNLAQ</sequence>
<evidence type="ECO:0000256" key="1">
    <source>
        <dbReference type="SAM" id="SignalP"/>
    </source>
</evidence>
<dbReference type="EMBL" id="BKDJ01000010">
    <property type="protein sequence ID" value="GER23574.1"/>
    <property type="molecule type" value="Genomic_DNA"/>
</dbReference>
<dbReference type="RefSeq" id="WP_149957158.1">
    <property type="nucleotide sequence ID" value="NZ_BKDJ01000010.1"/>
</dbReference>
<dbReference type="Proteomes" id="UP000325307">
    <property type="component" value="Unassembled WGS sequence"/>
</dbReference>
<reference evidence="2 3" key="1">
    <citation type="submission" date="2019-09" db="EMBL/GenBank/DDBJ databases">
        <title>Arthrobacter zafarii sp. nov., a moderately thermotolerant and halotolerant actinobacterium isolated from Cholistan desert soil of Pakistan.</title>
        <authorList>
            <person name="Amin A."/>
            <person name="Ahmed I."/>
            <person name="Khalid N."/>
            <person name="Schumann P."/>
            <person name="Busse H.J."/>
            <person name="Khan I.U."/>
            <person name="Li S."/>
            <person name="Li W.J."/>
        </authorList>
    </citation>
    <scope>NUCLEOTIDE SEQUENCE [LARGE SCALE GENOMIC DNA]</scope>
    <source>
        <strain evidence="2 3">NCCP-1664</strain>
    </source>
</reference>
<comment type="caution">
    <text evidence="2">The sequence shown here is derived from an EMBL/GenBank/DDBJ whole genome shotgun (WGS) entry which is preliminary data.</text>
</comment>
<evidence type="ECO:0000313" key="3">
    <source>
        <dbReference type="Proteomes" id="UP000325307"/>
    </source>
</evidence>
<organism evidence="2 3">
    <name type="scientific">Zafaria cholistanensis</name>
    <dbReference type="NCBI Taxonomy" id="1682741"/>
    <lineage>
        <taxon>Bacteria</taxon>
        <taxon>Bacillati</taxon>
        <taxon>Actinomycetota</taxon>
        <taxon>Actinomycetes</taxon>
        <taxon>Micrococcales</taxon>
        <taxon>Micrococcaceae</taxon>
        <taxon>Zafaria</taxon>
    </lineage>
</organism>
<protein>
    <submittedName>
        <fullName evidence="2">Uncharacterized protein</fullName>
    </submittedName>
</protein>
<feature type="signal peptide" evidence="1">
    <location>
        <begin position="1"/>
        <end position="28"/>
    </location>
</feature>
<evidence type="ECO:0000313" key="2">
    <source>
        <dbReference type="EMBL" id="GER23574.1"/>
    </source>
</evidence>
<dbReference type="AlphaFoldDB" id="A0A5A7NRP1"/>
<feature type="chain" id="PRO_5022856568" evidence="1">
    <location>
        <begin position="29"/>
        <end position="160"/>
    </location>
</feature>